<evidence type="ECO:0000313" key="2">
    <source>
        <dbReference type="Proteomes" id="UP000192328"/>
    </source>
</evidence>
<keyword evidence="2" id="KW-1185">Reference proteome</keyword>
<name>A0AC61PJV0_9FIRM</name>
<dbReference type="EMBL" id="FWXZ01000002">
    <property type="protein sequence ID" value="SMC50665.1"/>
    <property type="molecule type" value="Genomic_DNA"/>
</dbReference>
<protein>
    <submittedName>
        <fullName evidence="1">Uncharacterized protein</fullName>
    </submittedName>
</protein>
<reference evidence="1" key="1">
    <citation type="submission" date="2017-04" db="EMBL/GenBank/DDBJ databases">
        <authorList>
            <person name="Varghese N."/>
            <person name="Submissions S."/>
        </authorList>
    </citation>
    <scope>NUCLEOTIDE SEQUENCE</scope>
    <source>
        <strain evidence="1">WTE2008</strain>
    </source>
</reference>
<comment type="caution">
    <text evidence="1">The sequence shown here is derived from an EMBL/GenBank/DDBJ whole genome shotgun (WGS) entry which is preliminary data.</text>
</comment>
<sequence>MYRRYSQVGEGAVPLSQVNRNRIKNIVILLLSVALIALLIISLPMIKDKGNIRTQYIMQLRRECQEAYNNTQTLSRTAGADSAEILASVRSNIHAMRVVNNLSANSGNGFLVDDSRLASLLSTVEEYMGILTTGMETGQYVTSLSTNLADMQAAISNLE</sequence>
<gene>
    <name evidence="1" type="ORF">SAMN06297397_1117</name>
</gene>
<dbReference type="Proteomes" id="UP000192328">
    <property type="component" value="Unassembled WGS sequence"/>
</dbReference>
<accession>A0AC61PJV0</accession>
<organism evidence="1 2">
    <name type="scientific">Aristaeella lactis</name>
    <dbReference type="NCBI Taxonomy" id="3046383"/>
    <lineage>
        <taxon>Bacteria</taxon>
        <taxon>Bacillati</taxon>
        <taxon>Bacillota</taxon>
        <taxon>Clostridia</taxon>
        <taxon>Eubacteriales</taxon>
        <taxon>Aristaeellaceae</taxon>
        <taxon>Aristaeella</taxon>
    </lineage>
</organism>
<evidence type="ECO:0000313" key="1">
    <source>
        <dbReference type="EMBL" id="SMC50665.1"/>
    </source>
</evidence>
<proteinExistence type="predicted"/>